<evidence type="ECO:0000313" key="3">
    <source>
        <dbReference type="EMBL" id="KPV51411.1"/>
    </source>
</evidence>
<dbReference type="InterPro" id="IPR049945">
    <property type="entry name" value="AAA_22"/>
</dbReference>
<feature type="transmembrane region" description="Helical" evidence="1">
    <location>
        <begin position="31"/>
        <end position="52"/>
    </location>
</feature>
<dbReference type="EMBL" id="LJCR01000924">
    <property type="protein sequence ID" value="KPV51411.1"/>
    <property type="molecule type" value="Genomic_DNA"/>
</dbReference>
<sequence>LAVLVSTLGLGGGFIAWMITAADNLPVLNTLALSLGCLLGGLSFMWWGELLVHPLVDLWDLLLLRLDERGWSGRPQLRRHAAFWFPQHSLPFAKLEEHLVLVAERDPAEGGAAIERLGVGHQRWAAQAAQIELCARALERCQTIDDIIVAHQAIGGGELDSPVSALLRSFYRIGQTTRAAMNNNTVYHKRLAFGLIDEQLCTLLNEMAITSGIYAPRFQPIATQWRRIVQAQIAELAAAIEYSQEIDNPYIFSVPLNDQQDLFVGRVDIAARIEQLLLDRRRPPLLLYGQRRKGKTSLLRNLGRLLPSSVVLLFVDGEGIAGASNFGDFLFGVTQAMVRSAEHHRGLRLPRANYDMCQARPFGYFNDWLDEIESAMTAQGYSTALLALDEFESLDTISDQGRFDARDVLRTLRHLVQHRPRFKVLLAGSHTLEDFRHWATYLINMQIIKISYLQAEDTIALIERPIEQFPLCYEPAASQLIADLTRGHPHLVQLLCYEVVELKNRRAVDQRRLVTPADVEDAVALALQTGDFFFSDLANQVGNAGIELLYFLAGQSGGADRATLAAALSAPLDATLDLLLRRDIIELVDGRYRFQVKLICRWFAQFDRVPVLEERAVA</sequence>
<proteinExistence type="predicted"/>
<evidence type="ECO:0000313" key="4">
    <source>
        <dbReference type="Proteomes" id="UP000050509"/>
    </source>
</evidence>
<keyword evidence="4" id="KW-1185">Reference proteome</keyword>
<feature type="domain" description="ORC1/DEAH AAA+ ATPase" evidence="2">
    <location>
        <begin position="281"/>
        <end position="434"/>
    </location>
</feature>
<gene>
    <name evidence="3" type="ORF">SE17_21335</name>
</gene>
<dbReference type="PANTHER" id="PTHR34301">
    <property type="entry name" value="DNA-BINDING PROTEIN-RELATED"/>
    <property type="match status" value="1"/>
</dbReference>
<organism evidence="3 4">
    <name type="scientific">Kouleothrix aurantiaca</name>
    <dbReference type="NCBI Taxonomy" id="186479"/>
    <lineage>
        <taxon>Bacteria</taxon>
        <taxon>Bacillati</taxon>
        <taxon>Chloroflexota</taxon>
        <taxon>Chloroflexia</taxon>
        <taxon>Chloroflexales</taxon>
        <taxon>Roseiflexineae</taxon>
        <taxon>Roseiflexaceae</taxon>
        <taxon>Kouleothrix</taxon>
    </lineage>
</organism>
<comment type="caution">
    <text evidence="3">The sequence shown here is derived from an EMBL/GenBank/DDBJ whole genome shotgun (WGS) entry which is preliminary data.</text>
</comment>
<name>A0A0P9CYC1_9CHLR</name>
<keyword evidence="1" id="KW-0472">Membrane</keyword>
<keyword evidence="1" id="KW-1133">Transmembrane helix</keyword>
<evidence type="ECO:0000256" key="1">
    <source>
        <dbReference type="SAM" id="Phobius"/>
    </source>
</evidence>
<dbReference type="AlphaFoldDB" id="A0A0P9CYC1"/>
<dbReference type="PANTHER" id="PTHR34301:SF8">
    <property type="entry name" value="ATPASE DOMAIN-CONTAINING PROTEIN"/>
    <property type="match status" value="1"/>
</dbReference>
<accession>A0A0P9CYC1</accession>
<dbReference type="InterPro" id="IPR027417">
    <property type="entry name" value="P-loop_NTPase"/>
</dbReference>
<dbReference type="GO" id="GO:0016887">
    <property type="term" value="F:ATP hydrolysis activity"/>
    <property type="evidence" value="ECO:0007669"/>
    <property type="project" value="InterPro"/>
</dbReference>
<protein>
    <recommendedName>
        <fullName evidence="2">ORC1/DEAH AAA+ ATPase domain-containing protein</fullName>
    </recommendedName>
</protein>
<feature type="non-terminal residue" evidence="3">
    <location>
        <position position="1"/>
    </location>
</feature>
<evidence type="ECO:0000259" key="2">
    <source>
        <dbReference type="Pfam" id="PF13401"/>
    </source>
</evidence>
<dbReference type="Pfam" id="PF13401">
    <property type="entry name" value="AAA_22"/>
    <property type="match status" value="1"/>
</dbReference>
<dbReference type="Proteomes" id="UP000050509">
    <property type="component" value="Unassembled WGS sequence"/>
</dbReference>
<dbReference type="PATRIC" id="fig|186479.3.peg.10821"/>
<reference evidence="3 4" key="1">
    <citation type="submission" date="2015-09" db="EMBL/GenBank/DDBJ databases">
        <title>Draft genome sequence of Kouleothrix aurantiaca JCM 19913.</title>
        <authorList>
            <person name="Hemp J."/>
        </authorList>
    </citation>
    <scope>NUCLEOTIDE SEQUENCE [LARGE SCALE GENOMIC DNA]</scope>
    <source>
        <strain evidence="3 4">COM-B</strain>
    </source>
</reference>
<dbReference type="SUPFAM" id="SSF52540">
    <property type="entry name" value="P-loop containing nucleoside triphosphate hydrolases"/>
    <property type="match status" value="1"/>
</dbReference>
<dbReference type="Gene3D" id="3.40.50.300">
    <property type="entry name" value="P-loop containing nucleotide triphosphate hydrolases"/>
    <property type="match status" value="1"/>
</dbReference>
<keyword evidence="1" id="KW-0812">Transmembrane</keyword>